<evidence type="ECO:0000256" key="1">
    <source>
        <dbReference type="PROSITE-ProRule" id="PRU00110"/>
    </source>
</evidence>
<dbReference type="GeneID" id="18255407"/>
<dbReference type="STRING" id="759272.G0S1I2"/>
<dbReference type="Gene3D" id="1.20.120.160">
    <property type="entry name" value="HPT domain"/>
    <property type="match status" value="1"/>
</dbReference>
<reference evidence="6 7" key="2">
    <citation type="journal article" date="2024" name="Commun. Biol.">
        <title>Structural and functional insights underlying recognition of histidine phosphotransfer protein in fungal phosphorelay systems.</title>
        <authorList>
            <person name="Paredes-Martinez F."/>
            <person name="Eixeres L."/>
            <person name="Zamora-Caballero S."/>
            <person name="Casino P."/>
        </authorList>
    </citation>
    <scope>X-RAY CRYSTALLOGRAPHY (2.40 ANGSTROMS) OF 9-174</scope>
</reference>
<dbReference type="GO" id="GO:0005634">
    <property type="term" value="C:nucleus"/>
    <property type="evidence" value="ECO:0007669"/>
    <property type="project" value="TreeGrafter"/>
</dbReference>
<name>G0S1I2_CHATD</name>
<dbReference type="PDB" id="8RQG">
    <property type="method" value="X-ray"/>
    <property type="resolution" value="2.40 A"/>
    <property type="chains" value="B=9-174"/>
</dbReference>
<dbReference type="OrthoDB" id="1673781at2759"/>
<feature type="domain" description="HPt" evidence="3">
    <location>
        <begin position="66"/>
        <end position="171"/>
    </location>
</feature>
<dbReference type="Proteomes" id="UP000008066">
    <property type="component" value="Unassembled WGS sequence"/>
</dbReference>
<dbReference type="GO" id="GO:0000160">
    <property type="term" value="P:phosphorelay signal transduction system"/>
    <property type="evidence" value="ECO:0007669"/>
    <property type="project" value="InterPro"/>
</dbReference>
<dbReference type="SMR" id="G0S1I2"/>
<dbReference type="KEGG" id="cthr:CTHT_0013690"/>
<keyword evidence="5" id="KW-1185">Reference proteome</keyword>
<dbReference type="PANTHER" id="PTHR28242">
    <property type="entry name" value="PHOSPHORELAY INTERMEDIATE PROTEIN YPD1"/>
    <property type="match status" value="1"/>
</dbReference>
<dbReference type="eggNOG" id="KOG4747">
    <property type="taxonomic scope" value="Eukaryota"/>
</dbReference>
<dbReference type="PANTHER" id="PTHR28242:SF52">
    <property type="entry name" value="PHOSPHORELAY INTERMEDIATE PROTEIN YPD1"/>
    <property type="match status" value="1"/>
</dbReference>
<evidence type="ECO:0000313" key="5">
    <source>
        <dbReference type="Proteomes" id="UP000008066"/>
    </source>
</evidence>
<feature type="region of interest" description="Disordered" evidence="2">
    <location>
        <begin position="1"/>
        <end position="28"/>
    </location>
</feature>
<dbReference type="RefSeq" id="XP_006691884.1">
    <property type="nucleotide sequence ID" value="XM_006691821.1"/>
</dbReference>
<sequence length="178" mass="19992">MPGLIVDNADRAQDHNNNNTPRNSNYVVEEEEVSEEEEEAIMMPDFGDHVDTSIFGQILEMDEGDDHDFSAPLVLNFFEQAEETFQKMETALNNKDLPELSKLGHFLKGSSATLGFTKIRDSCQLIQQYGHGLNVDGSSEPDEGVCLKKIAEALASARVDTVALHKMMREFFEYDKSE</sequence>
<organism evidence="5">
    <name type="scientific">Chaetomium thermophilum (strain DSM 1495 / CBS 144.50 / IMI 039719)</name>
    <name type="common">Thermochaetoides thermophila</name>
    <dbReference type="NCBI Taxonomy" id="759272"/>
    <lineage>
        <taxon>Eukaryota</taxon>
        <taxon>Fungi</taxon>
        <taxon>Dikarya</taxon>
        <taxon>Ascomycota</taxon>
        <taxon>Pezizomycotina</taxon>
        <taxon>Sordariomycetes</taxon>
        <taxon>Sordariomycetidae</taxon>
        <taxon>Sordariales</taxon>
        <taxon>Chaetomiaceae</taxon>
        <taxon>Thermochaetoides</taxon>
    </lineage>
</organism>
<dbReference type="GO" id="GO:0005737">
    <property type="term" value="C:cytoplasm"/>
    <property type="evidence" value="ECO:0007669"/>
    <property type="project" value="TreeGrafter"/>
</dbReference>
<dbReference type="PDB" id="8RQJ">
    <property type="method" value="X-ray"/>
    <property type="resolution" value="3.40 A"/>
    <property type="chains" value="A/B=9-174"/>
</dbReference>
<reference evidence="4 5" key="1">
    <citation type="journal article" date="2011" name="Cell">
        <title>Insight into structure and assembly of the nuclear pore complex by utilizing the genome of a eukaryotic thermophile.</title>
        <authorList>
            <person name="Amlacher S."/>
            <person name="Sarges P."/>
            <person name="Flemming D."/>
            <person name="van Noort V."/>
            <person name="Kunze R."/>
            <person name="Devos D.P."/>
            <person name="Arumugam M."/>
            <person name="Bork P."/>
            <person name="Hurt E."/>
        </authorList>
    </citation>
    <scope>NUCLEOTIDE SEQUENCE [LARGE SCALE GENOMIC DNA]</scope>
    <source>
        <strain evidence="5">DSM 1495 / CBS 144.50 / IMI 039719</strain>
    </source>
</reference>
<keyword evidence="1" id="KW-0597">Phosphoprotein</keyword>
<dbReference type="AlphaFoldDB" id="G0S1I2"/>
<dbReference type="InterPro" id="IPR008207">
    <property type="entry name" value="Sig_transdc_His_kin_Hpt_dom"/>
</dbReference>
<dbReference type="PROSITE" id="PS50894">
    <property type="entry name" value="HPT"/>
    <property type="match status" value="1"/>
</dbReference>
<dbReference type="GO" id="GO:0009927">
    <property type="term" value="F:histidine phosphotransfer kinase activity"/>
    <property type="evidence" value="ECO:0007669"/>
    <property type="project" value="InterPro"/>
</dbReference>
<feature type="modified residue" description="Phosphohistidine" evidence="1">
    <location>
        <position position="105"/>
    </location>
</feature>
<dbReference type="HOGENOM" id="CLU_085158_2_1_1"/>
<evidence type="ECO:0000313" key="4">
    <source>
        <dbReference type="EMBL" id="EGS22892.1"/>
    </source>
</evidence>
<dbReference type="PDB" id="8PBW">
    <property type="method" value="X-ray"/>
    <property type="resolution" value="2.40 A"/>
    <property type="chains" value="A/B/C/D=9-174"/>
</dbReference>
<dbReference type="SMART" id="SM00073">
    <property type="entry name" value="HPT"/>
    <property type="match status" value="1"/>
</dbReference>
<dbReference type="GO" id="GO:0043424">
    <property type="term" value="F:protein histidine kinase binding"/>
    <property type="evidence" value="ECO:0007669"/>
    <property type="project" value="InterPro"/>
</dbReference>
<proteinExistence type="evidence at protein level"/>
<feature type="compositionally biased region" description="Polar residues" evidence="2">
    <location>
        <begin position="15"/>
        <end position="26"/>
    </location>
</feature>
<evidence type="ECO:0000259" key="3">
    <source>
        <dbReference type="PROSITE" id="PS50894"/>
    </source>
</evidence>
<evidence type="ECO:0007829" key="6">
    <source>
        <dbReference type="PDB" id="8PBW"/>
    </source>
</evidence>
<dbReference type="InterPro" id="IPR036641">
    <property type="entry name" value="HPT_dom_sf"/>
</dbReference>
<dbReference type="Pfam" id="PF01627">
    <property type="entry name" value="Hpt"/>
    <property type="match status" value="1"/>
</dbReference>
<evidence type="ECO:0000256" key="2">
    <source>
        <dbReference type="SAM" id="MobiDB-lite"/>
    </source>
</evidence>
<protein>
    <recommendedName>
        <fullName evidence="3">HPt domain-containing protein</fullName>
    </recommendedName>
</protein>
<evidence type="ECO:0007829" key="7">
    <source>
        <dbReference type="PDB" id="8PDC"/>
    </source>
</evidence>
<accession>G0S1I2</accession>
<dbReference type="InterPro" id="IPR045871">
    <property type="entry name" value="AHP1-5/YPD1"/>
</dbReference>
<dbReference type="OMA" id="QTFKKMD"/>
<dbReference type="PDB" id="8PDC">
    <property type="method" value="X-ray"/>
    <property type="resolution" value="2.40 A"/>
    <property type="chains" value="B=9-174"/>
</dbReference>
<dbReference type="EMBL" id="GL988039">
    <property type="protein sequence ID" value="EGS22892.1"/>
    <property type="molecule type" value="Genomic_DNA"/>
</dbReference>
<dbReference type="CDD" id="cd00088">
    <property type="entry name" value="HPT"/>
    <property type="match status" value="1"/>
</dbReference>
<dbReference type="SUPFAM" id="SSF47226">
    <property type="entry name" value="Histidine-containing phosphotransfer domain, HPT domain"/>
    <property type="match status" value="1"/>
</dbReference>
<keyword evidence="6 7" id="KW-0002">3D-structure</keyword>
<gene>
    <name evidence="4" type="ORF">CTHT_0013690</name>
</gene>